<proteinExistence type="inferred from homology"/>
<dbReference type="Proteomes" id="UP000038010">
    <property type="component" value="Unassembled WGS sequence"/>
</dbReference>
<feature type="domain" description="EthD" evidence="2">
    <location>
        <begin position="19"/>
        <end position="111"/>
    </location>
</feature>
<organism evidence="3 4">
    <name type="scientific">Cyphellophora attinorum</name>
    <dbReference type="NCBI Taxonomy" id="1664694"/>
    <lineage>
        <taxon>Eukaryota</taxon>
        <taxon>Fungi</taxon>
        <taxon>Dikarya</taxon>
        <taxon>Ascomycota</taxon>
        <taxon>Pezizomycotina</taxon>
        <taxon>Eurotiomycetes</taxon>
        <taxon>Chaetothyriomycetidae</taxon>
        <taxon>Chaetothyriales</taxon>
        <taxon>Cyphellophoraceae</taxon>
        <taxon>Cyphellophora</taxon>
    </lineage>
</organism>
<sequence>MASHARQPYIRIQWFLKRKEGMSPEHFHAYWAKEHADFALSLPGFKQIAKRYTQYQEKAKVLGLPLIVGSDGQPFDGTAEMLVESVEEYVKHMSQDEIVQAIIKDAANFMGEGAHVMVGYETLQLGEPVPGLPKDNHFRL</sequence>
<name>A0A0N1HKR7_9EURO</name>
<dbReference type="GO" id="GO:0016491">
    <property type="term" value="F:oxidoreductase activity"/>
    <property type="evidence" value="ECO:0007669"/>
    <property type="project" value="InterPro"/>
</dbReference>
<dbReference type="Pfam" id="PF07110">
    <property type="entry name" value="EthD"/>
    <property type="match status" value="1"/>
</dbReference>
<dbReference type="NCBIfam" id="TIGR02118">
    <property type="entry name" value="EthD family reductase"/>
    <property type="match status" value="1"/>
</dbReference>
<keyword evidence="4" id="KW-1185">Reference proteome</keyword>
<comment type="caution">
    <text evidence="3">The sequence shown here is derived from an EMBL/GenBank/DDBJ whole genome shotgun (WGS) entry which is preliminary data.</text>
</comment>
<dbReference type="AlphaFoldDB" id="A0A0N1HKR7"/>
<reference evidence="3 4" key="1">
    <citation type="submission" date="2015-06" db="EMBL/GenBank/DDBJ databases">
        <title>Draft genome of the ant-associated black yeast Phialophora attae CBS 131958.</title>
        <authorList>
            <person name="Moreno L.F."/>
            <person name="Stielow B.J."/>
            <person name="de Hoog S."/>
            <person name="Vicente V.A."/>
            <person name="Weiss V.A."/>
            <person name="de Vries M."/>
            <person name="Cruz L.M."/>
            <person name="Souza E.M."/>
        </authorList>
    </citation>
    <scope>NUCLEOTIDE SEQUENCE [LARGE SCALE GENOMIC DNA]</scope>
    <source>
        <strain evidence="3 4">CBS 131958</strain>
    </source>
</reference>
<dbReference type="Gene3D" id="3.30.70.100">
    <property type="match status" value="1"/>
</dbReference>
<dbReference type="GeneID" id="28731013"/>
<accession>A0A0N1HKR7</accession>
<dbReference type="SUPFAM" id="SSF54909">
    <property type="entry name" value="Dimeric alpha+beta barrel"/>
    <property type="match status" value="1"/>
</dbReference>
<dbReference type="EMBL" id="LFJN01000024">
    <property type="protein sequence ID" value="KPI37385.1"/>
    <property type="molecule type" value="Genomic_DNA"/>
</dbReference>
<protein>
    <recommendedName>
        <fullName evidence="2">EthD domain-containing protein</fullName>
    </recommendedName>
</protein>
<evidence type="ECO:0000313" key="4">
    <source>
        <dbReference type="Proteomes" id="UP000038010"/>
    </source>
</evidence>
<evidence type="ECO:0000313" key="3">
    <source>
        <dbReference type="EMBL" id="KPI37385.1"/>
    </source>
</evidence>
<dbReference type="InterPro" id="IPR009799">
    <property type="entry name" value="EthD_dom"/>
</dbReference>
<dbReference type="STRING" id="1664694.A0A0N1HKR7"/>
<dbReference type="VEuPathDB" id="FungiDB:AB675_10366"/>
<dbReference type="RefSeq" id="XP_017997348.1">
    <property type="nucleotide sequence ID" value="XM_018139133.1"/>
</dbReference>
<evidence type="ECO:0000259" key="2">
    <source>
        <dbReference type="Pfam" id="PF07110"/>
    </source>
</evidence>
<dbReference type="InterPro" id="IPR011008">
    <property type="entry name" value="Dimeric_a/b-barrel"/>
</dbReference>
<dbReference type="OrthoDB" id="3454835at2759"/>
<evidence type="ECO:0000256" key="1">
    <source>
        <dbReference type="ARBA" id="ARBA00005986"/>
    </source>
</evidence>
<gene>
    <name evidence="3" type="ORF">AB675_10366</name>
</gene>
<comment type="similarity">
    <text evidence="1">Belongs to the tpcK family.</text>
</comment>